<sequence length="400" mass="45453">MSLNVLVISHMYPNPANPMSGIFVHNQVKALAKEGVQMQVVSPIPRFPLYPKWRDYRKFPVTATMADIPIRYVPTWMFPGGLFFSVYGYLYYSSLYRVLSEWRRTSSFDLIHCHTIYPDGYAGTLLKKTFQVPIVTTIHGSDIRLYPFKSAGVYRRTENALNDSDHVVTVSERLKRDIRQLATGVDVTTIHNGFDPERFFPQAQHLARERLDLPPTGKIILFVGNLYKVKGLNDLLEAFSGLAHRYPDTQLVLVGDGPLRSELKKRAREKSIHDRVRFMGRRPYDEIPLWINASDMVTLSSLSEGLPSIVLEAMGCGKPVVATNVGGISEVLQHQKTGFLVPPRQPEELQRHIEILLTDNEGLNLDMGERAYTQAGSFTWKRNAERMLNLYQQVTGKACK</sequence>
<gene>
    <name evidence="3" type="ORF">C8J48_3051</name>
</gene>
<evidence type="ECO:0000259" key="2">
    <source>
        <dbReference type="Pfam" id="PF13439"/>
    </source>
</evidence>
<dbReference type="SUPFAM" id="SSF53756">
    <property type="entry name" value="UDP-Glycosyltransferase/glycogen phosphorylase"/>
    <property type="match status" value="1"/>
</dbReference>
<dbReference type="Proteomes" id="UP000241639">
    <property type="component" value="Unassembled WGS sequence"/>
</dbReference>
<dbReference type="RefSeq" id="WP_107728033.1">
    <property type="nucleotide sequence ID" value="NZ_PZZP01000002.1"/>
</dbReference>
<dbReference type="Pfam" id="PF00534">
    <property type="entry name" value="Glycos_transf_1"/>
    <property type="match status" value="1"/>
</dbReference>
<evidence type="ECO:0000313" key="4">
    <source>
        <dbReference type="Proteomes" id="UP000241639"/>
    </source>
</evidence>
<name>A0A2T4Z4C1_9BACL</name>
<dbReference type="CDD" id="cd03798">
    <property type="entry name" value="GT4_WlbH-like"/>
    <property type="match status" value="1"/>
</dbReference>
<dbReference type="InterPro" id="IPR001296">
    <property type="entry name" value="Glyco_trans_1"/>
</dbReference>
<accession>A0A2T4Z4C1</accession>
<dbReference type="PANTHER" id="PTHR45947">
    <property type="entry name" value="SULFOQUINOVOSYL TRANSFERASE SQD2"/>
    <property type="match status" value="1"/>
</dbReference>
<keyword evidence="4" id="KW-1185">Reference proteome</keyword>
<feature type="domain" description="Glycosyltransferase subfamily 4-like N-terminal" evidence="2">
    <location>
        <begin position="22"/>
        <end position="198"/>
    </location>
</feature>
<evidence type="ECO:0000259" key="1">
    <source>
        <dbReference type="Pfam" id="PF00534"/>
    </source>
</evidence>
<dbReference type="PANTHER" id="PTHR45947:SF15">
    <property type="entry name" value="TEICHURONIC ACID BIOSYNTHESIS GLYCOSYLTRANSFERASE TUAC-RELATED"/>
    <property type="match status" value="1"/>
</dbReference>
<organism evidence="3 4">
    <name type="scientific">Desmospora activa DSM 45169</name>
    <dbReference type="NCBI Taxonomy" id="1121389"/>
    <lineage>
        <taxon>Bacteria</taxon>
        <taxon>Bacillati</taxon>
        <taxon>Bacillota</taxon>
        <taxon>Bacilli</taxon>
        <taxon>Bacillales</taxon>
        <taxon>Thermoactinomycetaceae</taxon>
        <taxon>Desmospora</taxon>
    </lineage>
</organism>
<protein>
    <submittedName>
        <fullName evidence="3">N-acetyl-alpha-D-glucosaminyl L-malate synthase BshA</fullName>
    </submittedName>
</protein>
<proteinExistence type="predicted"/>
<dbReference type="AlphaFoldDB" id="A0A2T4Z4C1"/>
<dbReference type="InterPro" id="IPR050194">
    <property type="entry name" value="Glycosyltransferase_grp1"/>
</dbReference>
<dbReference type="OrthoDB" id="179766at2"/>
<dbReference type="InterPro" id="IPR028098">
    <property type="entry name" value="Glyco_trans_4-like_N"/>
</dbReference>
<dbReference type="Pfam" id="PF13439">
    <property type="entry name" value="Glyco_transf_4"/>
    <property type="match status" value="1"/>
</dbReference>
<dbReference type="Gene3D" id="3.40.50.2000">
    <property type="entry name" value="Glycogen Phosphorylase B"/>
    <property type="match status" value="2"/>
</dbReference>
<dbReference type="EMBL" id="PZZP01000002">
    <property type="protein sequence ID" value="PTM56726.1"/>
    <property type="molecule type" value="Genomic_DNA"/>
</dbReference>
<dbReference type="GO" id="GO:0016757">
    <property type="term" value="F:glycosyltransferase activity"/>
    <property type="evidence" value="ECO:0007669"/>
    <property type="project" value="InterPro"/>
</dbReference>
<feature type="domain" description="Glycosyl transferase family 1" evidence="1">
    <location>
        <begin position="208"/>
        <end position="373"/>
    </location>
</feature>
<comment type="caution">
    <text evidence="3">The sequence shown here is derived from an EMBL/GenBank/DDBJ whole genome shotgun (WGS) entry which is preliminary data.</text>
</comment>
<reference evidence="3 4" key="1">
    <citation type="submission" date="2018-04" db="EMBL/GenBank/DDBJ databases">
        <title>Genomic Encyclopedia of Archaeal and Bacterial Type Strains, Phase II (KMG-II): from individual species to whole genera.</title>
        <authorList>
            <person name="Goeker M."/>
        </authorList>
    </citation>
    <scope>NUCLEOTIDE SEQUENCE [LARGE SCALE GENOMIC DNA]</scope>
    <source>
        <strain evidence="3 4">DSM 45169</strain>
    </source>
</reference>
<evidence type="ECO:0000313" key="3">
    <source>
        <dbReference type="EMBL" id="PTM56726.1"/>
    </source>
</evidence>